<feature type="compositionally biased region" description="Basic and acidic residues" evidence="1">
    <location>
        <begin position="166"/>
        <end position="178"/>
    </location>
</feature>
<evidence type="ECO:0000256" key="1">
    <source>
        <dbReference type="SAM" id="MobiDB-lite"/>
    </source>
</evidence>
<evidence type="ECO:0000313" key="3">
    <source>
        <dbReference type="Proteomes" id="UP001153269"/>
    </source>
</evidence>
<gene>
    <name evidence="2" type="ORF">PLEPLA_LOCUS13627</name>
</gene>
<dbReference type="EMBL" id="CADEAL010000825">
    <property type="protein sequence ID" value="CAB1425695.1"/>
    <property type="molecule type" value="Genomic_DNA"/>
</dbReference>
<feature type="compositionally biased region" description="Polar residues" evidence="1">
    <location>
        <begin position="179"/>
        <end position="188"/>
    </location>
</feature>
<comment type="caution">
    <text evidence="2">The sequence shown here is derived from an EMBL/GenBank/DDBJ whole genome shotgun (WGS) entry which is preliminary data.</text>
</comment>
<accession>A0A9N7U7B2</accession>
<organism evidence="2 3">
    <name type="scientific">Pleuronectes platessa</name>
    <name type="common">European plaice</name>
    <dbReference type="NCBI Taxonomy" id="8262"/>
    <lineage>
        <taxon>Eukaryota</taxon>
        <taxon>Metazoa</taxon>
        <taxon>Chordata</taxon>
        <taxon>Craniata</taxon>
        <taxon>Vertebrata</taxon>
        <taxon>Euteleostomi</taxon>
        <taxon>Actinopterygii</taxon>
        <taxon>Neopterygii</taxon>
        <taxon>Teleostei</taxon>
        <taxon>Neoteleostei</taxon>
        <taxon>Acanthomorphata</taxon>
        <taxon>Carangaria</taxon>
        <taxon>Pleuronectiformes</taxon>
        <taxon>Pleuronectoidei</taxon>
        <taxon>Pleuronectidae</taxon>
        <taxon>Pleuronectes</taxon>
    </lineage>
</organism>
<reference evidence="2" key="1">
    <citation type="submission" date="2020-03" db="EMBL/GenBank/DDBJ databases">
        <authorList>
            <person name="Weist P."/>
        </authorList>
    </citation>
    <scope>NUCLEOTIDE SEQUENCE</scope>
</reference>
<evidence type="ECO:0000313" key="2">
    <source>
        <dbReference type="EMBL" id="CAB1425695.1"/>
    </source>
</evidence>
<feature type="region of interest" description="Disordered" evidence="1">
    <location>
        <begin position="1"/>
        <end position="33"/>
    </location>
</feature>
<dbReference type="Proteomes" id="UP001153269">
    <property type="component" value="Unassembled WGS sequence"/>
</dbReference>
<dbReference type="AlphaFoldDB" id="A0A9N7U7B2"/>
<protein>
    <submittedName>
        <fullName evidence="2">Uncharacterized protein</fullName>
    </submittedName>
</protein>
<keyword evidence="3" id="KW-1185">Reference proteome</keyword>
<proteinExistence type="predicted"/>
<feature type="region of interest" description="Disordered" evidence="1">
    <location>
        <begin position="109"/>
        <end position="188"/>
    </location>
</feature>
<name>A0A9N7U7B2_PLEPL</name>
<sequence>MRESVQALGPGTQPRDPLHPQTPLTDRPTVAPGRTAGFGWRGDMWIFPCALQRAPPKLRWWALRGGIPACVLDSAADDDDDAFFDSVRLRRHKSSFVELLHELSRTGLTRGGLQPKRSDSPDLHPCGLGHAQFPQITSFEPGDSSSRSSQSPVEDQCGAERSGSARRADAGPWRRETGRQQVSEQHPD</sequence>